<protein>
    <recommendedName>
        <fullName evidence="4">DUF4145 domain-containing protein</fullName>
    </recommendedName>
</protein>
<feature type="transmembrane region" description="Helical" evidence="1">
    <location>
        <begin position="6"/>
        <end position="23"/>
    </location>
</feature>
<sequence length="138" mass="16473">MDRQIVITIVILLLICILFFLAYQNSKRIPVRKKEKIYEKLEDVRRQIDSHEVYARRDAIIKLDNLLGRAFNLRYNNEKSCGDNLKIAKKLFTKKEYQQLWDMHKIRNEIVHKDADISLSETNEAYKVYKMGIDKAVR</sequence>
<proteinExistence type="predicted"/>
<gene>
    <name evidence="2" type="ORF">UR61_C0035G0002</name>
</gene>
<comment type="caution">
    <text evidence="2">The sequence shown here is derived from an EMBL/GenBank/DDBJ whole genome shotgun (WGS) entry which is preliminary data.</text>
</comment>
<accession>A0A0G0B6J7</accession>
<reference evidence="2 3" key="1">
    <citation type="journal article" date="2015" name="Nature">
        <title>rRNA introns, odd ribosomes, and small enigmatic genomes across a large radiation of phyla.</title>
        <authorList>
            <person name="Brown C.T."/>
            <person name="Hug L.A."/>
            <person name="Thomas B.C."/>
            <person name="Sharon I."/>
            <person name="Castelle C.J."/>
            <person name="Singh A."/>
            <person name="Wilkins M.J."/>
            <person name="Williams K.H."/>
            <person name="Banfield J.F."/>
        </authorList>
    </citation>
    <scope>NUCLEOTIDE SEQUENCE [LARGE SCALE GENOMIC DNA]</scope>
</reference>
<keyword evidence="1" id="KW-1133">Transmembrane helix</keyword>
<evidence type="ECO:0008006" key="4">
    <source>
        <dbReference type="Google" id="ProtNLM"/>
    </source>
</evidence>
<keyword evidence="1" id="KW-0472">Membrane</keyword>
<dbReference type="Proteomes" id="UP000033866">
    <property type="component" value="Unassembled WGS sequence"/>
</dbReference>
<evidence type="ECO:0000313" key="3">
    <source>
        <dbReference type="Proteomes" id="UP000033866"/>
    </source>
</evidence>
<organism evidence="2 3">
    <name type="scientific">candidate division WS6 bacterium GW2011_GWE1_34_7</name>
    <dbReference type="NCBI Taxonomy" id="1619093"/>
    <lineage>
        <taxon>Bacteria</taxon>
        <taxon>Candidatus Dojkabacteria</taxon>
    </lineage>
</organism>
<evidence type="ECO:0000313" key="2">
    <source>
        <dbReference type="EMBL" id="KKP65003.1"/>
    </source>
</evidence>
<dbReference type="AlphaFoldDB" id="A0A0G0B6J7"/>
<evidence type="ECO:0000256" key="1">
    <source>
        <dbReference type="SAM" id="Phobius"/>
    </source>
</evidence>
<keyword evidence="1" id="KW-0812">Transmembrane</keyword>
<name>A0A0G0B6J7_9BACT</name>
<dbReference type="EMBL" id="LBPV01000035">
    <property type="protein sequence ID" value="KKP65003.1"/>
    <property type="molecule type" value="Genomic_DNA"/>
</dbReference>